<dbReference type="RefSeq" id="WP_232052341.1">
    <property type="nucleotide sequence ID" value="NZ_LR215973.1"/>
</dbReference>
<feature type="compositionally biased region" description="Polar residues" evidence="1">
    <location>
        <begin position="122"/>
        <end position="135"/>
    </location>
</feature>
<evidence type="ECO:0000259" key="2">
    <source>
        <dbReference type="SMART" id="SM00894"/>
    </source>
</evidence>
<dbReference type="Pfam" id="PF05901">
    <property type="entry name" value="Excalibur"/>
    <property type="match status" value="1"/>
</dbReference>
<dbReference type="Proteomes" id="UP000290439">
    <property type="component" value="Chromosome"/>
</dbReference>
<gene>
    <name evidence="3" type="ORF">NCTC10797_05606</name>
</gene>
<accession>A0A4U8WIA9</accession>
<evidence type="ECO:0000313" key="3">
    <source>
        <dbReference type="EMBL" id="VFB01779.1"/>
    </source>
</evidence>
<dbReference type="AlphaFoldDB" id="A0A4U8WIA9"/>
<reference evidence="3 4" key="1">
    <citation type="submission" date="2019-02" db="EMBL/GenBank/DDBJ databases">
        <authorList>
            <consortium name="Pathogen Informatics"/>
        </authorList>
    </citation>
    <scope>NUCLEOTIDE SEQUENCE [LARGE SCALE GENOMIC DNA]</scope>
    <source>
        <strain evidence="3 4">3012STDY6756504</strain>
    </source>
</reference>
<dbReference type="PROSITE" id="PS51257">
    <property type="entry name" value="PROKAR_LIPOPROTEIN"/>
    <property type="match status" value="1"/>
</dbReference>
<evidence type="ECO:0000313" key="4">
    <source>
        <dbReference type="Proteomes" id="UP000290439"/>
    </source>
</evidence>
<proteinExistence type="predicted"/>
<feature type="region of interest" description="Disordered" evidence="1">
    <location>
        <begin position="27"/>
        <end position="46"/>
    </location>
</feature>
<evidence type="ECO:0000256" key="1">
    <source>
        <dbReference type="SAM" id="MobiDB-lite"/>
    </source>
</evidence>
<sequence length="165" mass="16747">MVKSRPVLVILGALLAAVLVLSMSGCGSSKKRRSSNSSHGAAATSTQVYQNCKQVWDAGKAPLRRGSAGYTTQLDQLDGKNDGLACADRPAATSTTKRVIPGAATQSAPTPTVAPAPKPDSGGSSYPGTTQAPKHTSSDGSDSRNRSGSGSGRSRSGSRSGSSRR</sequence>
<feature type="region of interest" description="Disordered" evidence="1">
    <location>
        <begin position="73"/>
        <end position="165"/>
    </location>
</feature>
<feature type="compositionally biased region" description="Low complexity" evidence="1">
    <location>
        <begin position="146"/>
        <end position="165"/>
    </location>
</feature>
<name>A0A4U8WIA9_9NOCA</name>
<protein>
    <submittedName>
        <fullName evidence="3">Excalibur calcium-binding domain</fullName>
    </submittedName>
</protein>
<feature type="domain" description="Excalibur calcium-binding" evidence="2">
    <location>
        <begin position="48"/>
        <end position="87"/>
    </location>
</feature>
<dbReference type="EMBL" id="LR215973">
    <property type="protein sequence ID" value="VFB01779.1"/>
    <property type="molecule type" value="Genomic_DNA"/>
</dbReference>
<dbReference type="InterPro" id="IPR008613">
    <property type="entry name" value="Excalibur_Ca-bd_domain"/>
</dbReference>
<organism evidence="3 4">
    <name type="scientific">Nocardia cyriacigeorgica</name>
    <dbReference type="NCBI Taxonomy" id="135487"/>
    <lineage>
        <taxon>Bacteria</taxon>
        <taxon>Bacillati</taxon>
        <taxon>Actinomycetota</taxon>
        <taxon>Actinomycetes</taxon>
        <taxon>Mycobacteriales</taxon>
        <taxon>Nocardiaceae</taxon>
        <taxon>Nocardia</taxon>
    </lineage>
</organism>
<dbReference type="SMART" id="SM00894">
    <property type="entry name" value="Excalibur"/>
    <property type="match status" value="1"/>
</dbReference>